<feature type="transmembrane region" description="Helical" evidence="10">
    <location>
        <begin position="12"/>
        <end position="34"/>
    </location>
</feature>
<evidence type="ECO:0000313" key="12">
    <source>
        <dbReference type="EMBL" id="RPD94616.1"/>
    </source>
</evidence>
<dbReference type="SUPFAM" id="SSF55874">
    <property type="entry name" value="ATPase domain of HSP90 chaperone/DNA topoisomerase II/histidine kinase"/>
    <property type="match status" value="1"/>
</dbReference>
<accession>A0A3N4NN96</accession>
<name>A0A3N4NN96_9FLAO</name>
<evidence type="ECO:0000256" key="9">
    <source>
        <dbReference type="ARBA" id="ARBA00023136"/>
    </source>
</evidence>
<dbReference type="Gene3D" id="1.10.287.130">
    <property type="match status" value="1"/>
</dbReference>
<keyword evidence="6 10" id="KW-0812">Transmembrane</keyword>
<comment type="caution">
    <text evidence="12">The sequence shown here is derived from an EMBL/GenBank/DDBJ whole genome shotgun (WGS) entry which is preliminary data.</text>
</comment>
<proteinExistence type="predicted"/>
<evidence type="ECO:0000256" key="4">
    <source>
        <dbReference type="ARBA" id="ARBA00022553"/>
    </source>
</evidence>
<dbReference type="InterPro" id="IPR036890">
    <property type="entry name" value="HATPase_C_sf"/>
</dbReference>
<dbReference type="InterPro" id="IPR050398">
    <property type="entry name" value="HssS/ArlS-like"/>
</dbReference>
<dbReference type="CDD" id="cd00075">
    <property type="entry name" value="HATPase"/>
    <property type="match status" value="1"/>
</dbReference>
<evidence type="ECO:0000256" key="3">
    <source>
        <dbReference type="ARBA" id="ARBA00012438"/>
    </source>
</evidence>
<dbReference type="EMBL" id="RPFJ01000016">
    <property type="protein sequence ID" value="RPD94616.1"/>
    <property type="molecule type" value="Genomic_DNA"/>
</dbReference>
<dbReference type="Pfam" id="PF00512">
    <property type="entry name" value="HisKA"/>
    <property type="match status" value="1"/>
</dbReference>
<reference evidence="12 13" key="1">
    <citation type="submission" date="2018-11" db="EMBL/GenBank/DDBJ databases">
        <title>Aureibaculum marinum gen. nov., sp. nov., a member of the family Flavobacteriaceae isolated from the Bohai Sea.</title>
        <authorList>
            <person name="Ji X."/>
        </authorList>
    </citation>
    <scope>NUCLEOTIDE SEQUENCE [LARGE SCALE GENOMIC DNA]</scope>
    <source>
        <strain evidence="12 13">BH-SD17</strain>
    </source>
</reference>
<dbReference type="CDD" id="cd00082">
    <property type="entry name" value="HisKA"/>
    <property type="match status" value="1"/>
</dbReference>
<dbReference type="PANTHER" id="PTHR45528:SF9">
    <property type="entry name" value="SENSOR HISTIDINE KINASE YBDK"/>
    <property type="match status" value="1"/>
</dbReference>
<protein>
    <recommendedName>
        <fullName evidence="3">histidine kinase</fullName>
        <ecNumber evidence="3">2.7.13.3</ecNumber>
    </recommendedName>
</protein>
<dbReference type="Gene3D" id="3.30.565.10">
    <property type="entry name" value="Histidine kinase-like ATPase, C-terminal domain"/>
    <property type="match status" value="1"/>
</dbReference>
<comment type="catalytic activity">
    <reaction evidence="1">
        <text>ATP + protein L-histidine = ADP + protein N-phospho-L-histidine.</text>
        <dbReference type="EC" id="2.7.13.3"/>
    </reaction>
</comment>
<dbReference type="GO" id="GO:0016020">
    <property type="term" value="C:membrane"/>
    <property type="evidence" value="ECO:0007669"/>
    <property type="project" value="UniProtKB-SubCell"/>
</dbReference>
<dbReference type="RefSeq" id="WP_123898523.1">
    <property type="nucleotide sequence ID" value="NZ_RPFJ01000016.1"/>
</dbReference>
<evidence type="ECO:0000313" key="13">
    <source>
        <dbReference type="Proteomes" id="UP000270856"/>
    </source>
</evidence>
<comment type="subcellular location">
    <subcellularLocation>
        <location evidence="2">Membrane</location>
        <topology evidence="2">Multi-pass membrane protein</topology>
    </subcellularLocation>
</comment>
<evidence type="ECO:0000259" key="11">
    <source>
        <dbReference type="PROSITE" id="PS50109"/>
    </source>
</evidence>
<keyword evidence="4" id="KW-0597">Phosphoprotein</keyword>
<feature type="transmembrane region" description="Helical" evidence="10">
    <location>
        <begin position="131"/>
        <end position="153"/>
    </location>
</feature>
<dbReference type="InterPro" id="IPR003594">
    <property type="entry name" value="HATPase_dom"/>
</dbReference>
<evidence type="ECO:0000256" key="1">
    <source>
        <dbReference type="ARBA" id="ARBA00000085"/>
    </source>
</evidence>
<evidence type="ECO:0000256" key="10">
    <source>
        <dbReference type="SAM" id="Phobius"/>
    </source>
</evidence>
<dbReference type="SMART" id="SM00387">
    <property type="entry name" value="HATPase_c"/>
    <property type="match status" value="1"/>
</dbReference>
<feature type="domain" description="Histidine kinase" evidence="11">
    <location>
        <begin position="220"/>
        <end position="397"/>
    </location>
</feature>
<evidence type="ECO:0000256" key="8">
    <source>
        <dbReference type="ARBA" id="ARBA00022989"/>
    </source>
</evidence>
<dbReference type="GO" id="GO:0000155">
    <property type="term" value="F:phosphorelay sensor kinase activity"/>
    <property type="evidence" value="ECO:0007669"/>
    <property type="project" value="InterPro"/>
</dbReference>
<evidence type="ECO:0000256" key="2">
    <source>
        <dbReference type="ARBA" id="ARBA00004141"/>
    </source>
</evidence>
<dbReference type="InterPro" id="IPR005467">
    <property type="entry name" value="His_kinase_dom"/>
</dbReference>
<gene>
    <name evidence="12" type="ORF">EGM88_11955</name>
</gene>
<evidence type="ECO:0000256" key="7">
    <source>
        <dbReference type="ARBA" id="ARBA00022777"/>
    </source>
</evidence>
<keyword evidence="7 12" id="KW-0418">Kinase</keyword>
<keyword evidence="13" id="KW-1185">Reference proteome</keyword>
<dbReference type="SMART" id="SM00388">
    <property type="entry name" value="HisKA"/>
    <property type="match status" value="1"/>
</dbReference>
<dbReference type="SUPFAM" id="SSF47384">
    <property type="entry name" value="Homodimeric domain of signal transducing histidine kinase"/>
    <property type="match status" value="1"/>
</dbReference>
<organism evidence="12 13">
    <name type="scientific">Aureibaculum marinum</name>
    <dbReference type="NCBI Taxonomy" id="2487930"/>
    <lineage>
        <taxon>Bacteria</taxon>
        <taxon>Pseudomonadati</taxon>
        <taxon>Bacteroidota</taxon>
        <taxon>Flavobacteriia</taxon>
        <taxon>Flavobacteriales</taxon>
        <taxon>Flavobacteriaceae</taxon>
        <taxon>Aureibaculum</taxon>
    </lineage>
</organism>
<dbReference type="InterPro" id="IPR003661">
    <property type="entry name" value="HisK_dim/P_dom"/>
</dbReference>
<dbReference type="AlphaFoldDB" id="A0A3N4NN96"/>
<dbReference type="PANTHER" id="PTHR45528">
    <property type="entry name" value="SENSOR HISTIDINE KINASE CPXA"/>
    <property type="match status" value="1"/>
</dbReference>
<keyword evidence="5" id="KW-0808">Transferase</keyword>
<dbReference type="EC" id="2.7.13.3" evidence="3"/>
<dbReference type="Pfam" id="PF02518">
    <property type="entry name" value="HATPase_c"/>
    <property type="match status" value="1"/>
</dbReference>
<dbReference type="OrthoDB" id="9808408at2"/>
<dbReference type="PROSITE" id="PS50109">
    <property type="entry name" value="HIS_KIN"/>
    <property type="match status" value="1"/>
</dbReference>
<evidence type="ECO:0000256" key="6">
    <source>
        <dbReference type="ARBA" id="ARBA00022692"/>
    </source>
</evidence>
<evidence type="ECO:0000256" key="5">
    <source>
        <dbReference type="ARBA" id="ARBA00022679"/>
    </source>
</evidence>
<dbReference type="Proteomes" id="UP000270856">
    <property type="component" value="Unassembled WGS sequence"/>
</dbReference>
<dbReference type="InterPro" id="IPR036097">
    <property type="entry name" value="HisK_dim/P_sf"/>
</dbReference>
<keyword evidence="8 10" id="KW-1133">Transmembrane helix</keyword>
<keyword evidence="9 10" id="KW-0472">Membrane</keyword>
<sequence length="429" mass="49827">MKLIERTSRTYLWLSIVIFLISAGMLIFVLTAVMNNRLDEQLRYNKEVLAKTIKYDYPLTIFDPPAELNESEQKKYPNDTVIFKDTLILRAIEGEGVDEFEKYRQLTAYETLHDKRWKIVVRNSLVRNQDFIWVIVLSSFIIIILLLIGLWILNTKISKKIWYPFYTNLDKLKNFSVQDKNPIELESSNIDEFKELNESIRNLTQKLQSDFSSLKEFSENASHEMQTPLAIMQSKIELLLQSNNINQKQSHQLQSIYQAGKRLSKLNKTLLLLAKVENQQYSTKEEVSFHNLIEKQLENYEDFILNKNITVTKNLSEHIVSTNAILADTLISNLISNAIKHNVENGTISIIYKEDELIFSNTGEPLIGAPEDLFNRFKKQSSRKDSLGLGLAIIKQICDVNQWQLNYHCIDKLHTLSVLFNKKQTSKSN</sequence>